<keyword evidence="2" id="KW-1185">Reference proteome</keyword>
<dbReference type="Proteomes" id="UP000032142">
    <property type="component" value="Unassembled WGS sequence"/>
</dbReference>
<sequence length="33" mass="3625">MRASVRPIWDMASASIYGSQFKTCLGHGINLDV</sequence>
<name>A0A0B0NRD6_GOSAR</name>
<dbReference type="EMBL" id="KN407534">
    <property type="protein sequence ID" value="KHG17113.1"/>
    <property type="molecule type" value="Genomic_DNA"/>
</dbReference>
<accession>A0A0B0NRD6</accession>
<evidence type="ECO:0000313" key="2">
    <source>
        <dbReference type="Proteomes" id="UP000032142"/>
    </source>
</evidence>
<reference evidence="2" key="1">
    <citation type="submission" date="2014-09" db="EMBL/GenBank/DDBJ databases">
        <authorList>
            <person name="Mudge J."/>
            <person name="Ramaraj T."/>
            <person name="Lindquist I.E."/>
            <person name="Bharti A.K."/>
            <person name="Sundararajan A."/>
            <person name="Cameron C.T."/>
            <person name="Woodward J.E."/>
            <person name="May G.D."/>
            <person name="Brubaker C."/>
            <person name="Broadhvest J."/>
            <person name="Wilkins T.A."/>
        </authorList>
    </citation>
    <scope>NUCLEOTIDE SEQUENCE</scope>
    <source>
        <strain evidence="2">cv. AKA8401</strain>
    </source>
</reference>
<organism evidence="1 2">
    <name type="scientific">Gossypium arboreum</name>
    <name type="common">Tree cotton</name>
    <name type="synonym">Gossypium nanking</name>
    <dbReference type="NCBI Taxonomy" id="29729"/>
    <lineage>
        <taxon>Eukaryota</taxon>
        <taxon>Viridiplantae</taxon>
        <taxon>Streptophyta</taxon>
        <taxon>Embryophyta</taxon>
        <taxon>Tracheophyta</taxon>
        <taxon>Spermatophyta</taxon>
        <taxon>Magnoliopsida</taxon>
        <taxon>eudicotyledons</taxon>
        <taxon>Gunneridae</taxon>
        <taxon>Pentapetalae</taxon>
        <taxon>rosids</taxon>
        <taxon>malvids</taxon>
        <taxon>Malvales</taxon>
        <taxon>Malvaceae</taxon>
        <taxon>Malvoideae</taxon>
        <taxon>Gossypium</taxon>
    </lineage>
</organism>
<protein>
    <submittedName>
        <fullName evidence="1">Uncharacterized protein</fullName>
    </submittedName>
</protein>
<evidence type="ECO:0000313" key="1">
    <source>
        <dbReference type="EMBL" id="KHG17113.1"/>
    </source>
</evidence>
<proteinExistence type="predicted"/>
<gene>
    <name evidence="1" type="ORF">F383_22226</name>
</gene>
<dbReference type="AlphaFoldDB" id="A0A0B0NRD6"/>